<keyword evidence="3 9" id="KW-0813">Transport</keyword>
<organism evidence="12 13">
    <name type="scientific">Egibacter rhizosphaerae</name>
    <dbReference type="NCBI Taxonomy" id="1670831"/>
    <lineage>
        <taxon>Bacteria</taxon>
        <taxon>Bacillati</taxon>
        <taxon>Actinomycetota</taxon>
        <taxon>Nitriliruptoria</taxon>
        <taxon>Egibacterales</taxon>
        <taxon>Egibacteraceae</taxon>
        <taxon>Egibacter</taxon>
    </lineage>
</organism>
<keyword evidence="7 9" id="KW-1133">Transmembrane helix</keyword>
<feature type="transmembrane region" description="Helical" evidence="9">
    <location>
        <begin position="134"/>
        <end position="156"/>
    </location>
</feature>
<evidence type="ECO:0000259" key="11">
    <source>
        <dbReference type="PROSITE" id="PS50928"/>
    </source>
</evidence>
<dbReference type="Pfam" id="PF00528">
    <property type="entry name" value="BPD_transp_1"/>
    <property type="match status" value="1"/>
</dbReference>
<protein>
    <recommendedName>
        <fullName evidence="10">Molybdenum transport system permease</fullName>
    </recommendedName>
</protein>
<dbReference type="NCBIfam" id="TIGR02141">
    <property type="entry name" value="modB_ABC"/>
    <property type="match status" value="1"/>
</dbReference>
<evidence type="ECO:0000256" key="8">
    <source>
        <dbReference type="ARBA" id="ARBA00023136"/>
    </source>
</evidence>
<dbReference type="EMBL" id="CP036402">
    <property type="protein sequence ID" value="QBI22092.1"/>
    <property type="molecule type" value="Genomic_DNA"/>
</dbReference>
<comment type="function">
    <text evidence="10">Part of the binding-protein-dependent transport system for molybdenum; probably responsible for the translocation of the substrate across the membrane.</text>
</comment>
<dbReference type="SUPFAM" id="SSF161098">
    <property type="entry name" value="MetI-like"/>
    <property type="match status" value="1"/>
</dbReference>
<dbReference type="GO" id="GO:0015098">
    <property type="term" value="F:molybdate ion transmembrane transporter activity"/>
    <property type="evidence" value="ECO:0007669"/>
    <property type="project" value="UniProtKB-UniRule"/>
</dbReference>
<gene>
    <name evidence="12" type="primary">modB</name>
    <name evidence="12" type="ORF">ER308_17290</name>
</gene>
<keyword evidence="5 10" id="KW-0500">Molybdenum</keyword>
<evidence type="ECO:0000256" key="6">
    <source>
        <dbReference type="ARBA" id="ARBA00022692"/>
    </source>
</evidence>
<evidence type="ECO:0000256" key="9">
    <source>
        <dbReference type="RuleBase" id="RU363032"/>
    </source>
</evidence>
<dbReference type="KEGG" id="erz:ER308_17290"/>
<dbReference type="CDD" id="cd06261">
    <property type="entry name" value="TM_PBP2"/>
    <property type="match status" value="1"/>
</dbReference>
<evidence type="ECO:0000256" key="1">
    <source>
        <dbReference type="ARBA" id="ARBA00004651"/>
    </source>
</evidence>
<evidence type="ECO:0000256" key="10">
    <source>
        <dbReference type="RuleBase" id="RU365097"/>
    </source>
</evidence>
<dbReference type="Proteomes" id="UP000291469">
    <property type="component" value="Chromosome"/>
</dbReference>
<dbReference type="AlphaFoldDB" id="A0A411YLM2"/>
<feature type="transmembrane region" description="Helical" evidence="9">
    <location>
        <begin position="192"/>
        <end position="213"/>
    </location>
</feature>
<proteinExistence type="inferred from homology"/>
<accession>A0A411YLM2</accession>
<feature type="transmembrane region" description="Helical" evidence="9">
    <location>
        <begin position="88"/>
        <end position="113"/>
    </location>
</feature>
<keyword evidence="13" id="KW-1185">Reference proteome</keyword>
<dbReference type="InterPro" id="IPR000515">
    <property type="entry name" value="MetI-like"/>
</dbReference>
<comment type="similarity">
    <text evidence="2 10">Belongs to the binding-protein-dependent transport system permease family. CysTW subfamily.</text>
</comment>
<evidence type="ECO:0000256" key="2">
    <source>
        <dbReference type="ARBA" id="ARBA00007069"/>
    </source>
</evidence>
<keyword evidence="8 9" id="KW-0472">Membrane</keyword>
<dbReference type="PANTHER" id="PTHR30183">
    <property type="entry name" value="MOLYBDENUM TRANSPORT SYSTEM PERMEASE PROTEIN MODB"/>
    <property type="match status" value="1"/>
</dbReference>
<dbReference type="PROSITE" id="PS50928">
    <property type="entry name" value="ABC_TM1"/>
    <property type="match status" value="1"/>
</dbReference>
<dbReference type="Gene3D" id="1.10.3720.10">
    <property type="entry name" value="MetI-like"/>
    <property type="match status" value="1"/>
</dbReference>
<reference evidence="12 13" key="1">
    <citation type="submission" date="2019-01" db="EMBL/GenBank/DDBJ databases">
        <title>Egibacter rhizosphaerae EGI 80759T.</title>
        <authorList>
            <person name="Chen D.-D."/>
            <person name="Tian Y."/>
            <person name="Jiao J.-Y."/>
            <person name="Zhang X.-T."/>
            <person name="Zhang Y.-G."/>
            <person name="Zhang Y."/>
            <person name="Xiao M."/>
            <person name="Shu W.-S."/>
            <person name="Li W.-J."/>
        </authorList>
    </citation>
    <scope>NUCLEOTIDE SEQUENCE [LARGE SCALE GENOMIC DNA]</scope>
    <source>
        <strain evidence="12 13">EGI 80759</strain>
    </source>
</reference>
<evidence type="ECO:0000256" key="4">
    <source>
        <dbReference type="ARBA" id="ARBA00022475"/>
    </source>
</evidence>
<feature type="transmembrane region" description="Helical" evidence="9">
    <location>
        <begin position="6"/>
        <end position="32"/>
    </location>
</feature>
<dbReference type="InterPro" id="IPR035906">
    <property type="entry name" value="MetI-like_sf"/>
</dbReference>
<name>A0A411YLM2_9ACTN</name>
<dbReference type="PANTHER" id="PTHR30183:SF3">
    <property type="entry name" value="MOLYBDENUM TRANSPORT SYSTEM PERMEASE PROTEIN MODB"/>
    <property type="match status" value="1"/>
</dbReference>
<dbReference type="InterPro" id="IPR011867">
    <property type="entry name" value="ModB_ABC"/>
</dbReference>
<evidence type="ECO:0000313" key="12">
    <source>
        <dbReference type="EMBL" id="QBI22092.1"/>
    </source>
</evidence>
<dbReference type="GO" id="GO:0005886">
    <property type="term" value="C:plasma membrane"/>
    <property type="evidence" value="ECO:0007669"/>
    <property type="project" value="UniProtKB-SubCell"/>
</dbReference>
<feature type="domain" description="ABC transmembrane type-1" evidence="11">
    <location>
        <begin position="9"/>
        <end position="213"/>
    </location>
</feature>
<evidence type="ECO:0000256" key="7">
    <source>
        <dbReference type="ARBA" id="ARBA00022989"/>
    </source>
</evidence>
<feature type="transmembrane region" description="Helical" evidence="9">
    <location>
        <begin position="44"/>
        <end position="68"/>
    </location>
</feature>
<evidence type="ECO:0000256" key="5">
    <source>
        <dbReference type="ARBA" id="ARBA00022505"/>
    </source>
</evidence>
<comment type="subcellular location">
    <subcellularLocation>
        <location evidence="1 9">Cell membrane</location>
        <topology evidence="1 9">Multi-pass membrane protein</topology>
    </subcellularLocation>
</comment>
<sequence length="221" mass="23181">MRAVDWFPLLLSLRVAGIATVITATFGVAGAYAISRGRFPGRGLLEAAASLPIVLPPTVLGYYLLVLVGREAPLGHAWERLTGQPLVFTWQGAVLAASVASLPFCLRAARAAFDGVDRRYEEAARVAGLPEWRVALQVTLPLAARGVIAGVTLGFARALGDFGTTVMVAGNIPGRTQTMPIAVYDAVQAFDYTSAAVLAGVLSAVAIVVLVVVRRLERGAV</sequence>
<evidence type="ECO:0000256" key="3">
    <source>
        <dbReference type="ARBA" id="ARBA00022448"/>
    </source>
</evidence>
<dbReference type="OrthoDB" id="9774448at2"/>
<keyword evidence="6 9" id="KW-0812">Transmembrane</keyword>
<keyword evidence="4 10" id="KW-1003">Cell membrane</keyword>
<evidence type="ECO:0000313" key="13">
    <source>
        <dbReference type="Proteomes" id="UP000291469"/>
    </source>
</evidence>